<dbReference type="InterPro" id="IPR037066">
    <property type="entry name" value="Plug_dom_sf"/>
</dbReference>
<comment type="caution">
    <text evidence="15">The sequence shown here is derived from an EMBL/GenBank/DDBJ whole genome shotgun (WGS) entry which is preliminary data.</text>
</comment>
<dbReference type="InterPro" id="IPR039426">
    <property type="entry name" value="TonB-dep_rcpt-like"/>
</dbReference>
<keyword evidence="5 12" id="KW-0732">Signal</keyword>
<dbReference type="PROSITE" id="PS52016">
    <property type="entry name" value="TONB_DEPENDENT_REC_3"/>
    <property type="match status" value="1"/>
</dbReference>
<evidence type="ECO:0000256" key="6">
    <source>
        <dbReference type="ARBA" id="ARBA00023077"/>
    </source>
</evidence>
<keyword evidence="16" id="KW-1185">Reference proteome</keyword>
<gene>
    <name evidence="15" type="ORF">GGQ74_000205</name>
</gene>
<evidence type="ECO:0000256" key="5">
    <source>
        <dbReference type="ARBA" id="ARBA00022729"/>
    </source>
</evidence>
<dbReference type="Gene3D" id="2.170.130.10">
    <property type="entry name" value="TonB-dependent receptor, plug domain"/>
    <property type="match status" value="1"/>
</dbReference>
<accession>A0A846QMA4</accession>
<dbReference type="GO" id="GO:0044718">
    <property type="term" value="P:siderophore transmembrane transport"/>
    <property type="evidence" value="ECO:0007669"/>
    <property type="project" value="TreeGrafter"/>
</dbReference>
<keyword evidence="4 10" id="KW-0812">Transmembrane</keyword>
<evidence type="ECO:0000256" key="4">
    <source>
        <dbReference type="ARBA" id="ARBA00022692"/>
    </source>
</evidence>
<evidence type="ECO:0000313" key="16">
    <source>
        <dbReference type="Proteomes" id="UP000580856"/>
    </source>
</evidence>
<dbReference type="PROSITE" id="PS51257">
    <property type="entry name" value="PROKAR_LIPOPROTEIN"/>
    <property type="match status" value="1"/>
</dbReference>
<feature type="domain" description="TonB-dependent receptor-like beta-barrel" evidence="13">
    <location>
        <begin position="252"/>
        <end position="666"/>
    </location>
</feature>
<evidence type="ECO:0000313" key="15">
    <source>
        <dbReference type="EMBL" id="NJB66565.1"/>
    </source>
</evidence>
<evidence type="ECO:0000256" key="9">
    <source>
        <dbReference type="ARBA" id="ARBA00023237"/>
    </source>
</evidence>
<evidence type="ECO:0000256" key="11">
    <source>
        <dbReference type="RuleBase" id="RU003357"/>
    </source>
</evidence>
<evidence type="ECO:0000256" key="10">
    <source>
        <dbReference type="PROSITE-ProRule" id="PRU01360"/>
    </source>
</evidence>
<dbReference type="GO" id="GO:0015344">
    <property type="term" value="F:siderophore uptake transmembrane transporter activity"/>
    <property type="evidence" value="ECO:0007669"/>
    <property type="project" value="TreeGrafter"/>
</dbReference>
<dbReference type="InterPro" id="IPR036942">
    <property type="entry name" value="Beta-barrel_TonB_sf"/>
</dbReference>
<reference evidence="15 16" key="1">
    <citation type="submission" date="2020-03" db="EMBL/GenBank/DDBJ databases">
        <title>Genomic Encyclopedia of Type Strains, Phase IV (KMG-IV): sequencing the most valuable type-strain genomes for metagenomic binning, comparative biology and taxonomic classification.</title>
        <authorList>
            <person name="Goeker M."/>
        </authorList>
    </citation>
    <scope>NUCLEOTIDE SEQUENCE [LARGE SCALE GENOMIC DNA]</scope>
    <source>
        <strain evidence="15 16">DSM 24233</strain>
    </source>
</reference>
<keyword evidence="7 10" id="KW-0472">Membrane</keyword>
<dbReference type="CDD" id="cd01347">
    <property type="entry name" value="ligand_gated_channel"/>
    <property type="match status" value="1"/>
</dbReference>
<evidence type="ECO:0000256" key="8">
    <source>
        <dbReference type="ARBA" id="ARBA00023170"/>
    </source>
</evidence>
<dbReference type="InterPro" id="IPR000531">
    <property type="entry name" value="Beta-barrel_TonB"/>
</dbReference>
<feature type="chain" id="PRO_5032572462" evidence="12">
    <location>
        <begin position="30"/>
        <end position="692"/>
    </location>
</feature>
<dbReference type="PANTHER" id="PTHR30069:SF29">
    <property type="entry name" value="HEMOGLOBIN AND HEMOGLOBIN-HAPTOGLOBIN-BINDING PROTEIN 1-RELATED"/>
    <property type="match status" value="1"/>
</dbReference>
<protein>
    <submittedName>
        <fullName evidence="15">Iron complex outermembrane receptor protein</fullName>
    </submittedName>
</protein>
<name>A0A846QMA4_9BACT</name>
<evidence type="ECO:0000256" key="12">
    <source>
        <dbReference type="SAM" id="SignalP"/>
    </source>
</evidence>
<dbReference type="PANTHER" id="PTHR30069">
    <property type="entry name" value="TONB-DEPENDENT OUTER MEMBRANE RECEPTOR"/>
    <property type="match status" value="1"/>
</dbReference>
<dbReference type="Pfam" id="PF07715">
    <property type="entry name" value="Plug"/>
    <property type="match status" value="1"/>
</dbReference>
<dbReference type="SUPFAM" id="SSF56935">
    <property type="entry name" value="Porins"/>
    <property type="match status" value="1"/>
</dbReference>
<keyword evidence="6 11" id="KW-0798">TonB box</keyword>
<evidence type="ECO:0000256" key="7">
    <source>
        <dbReference type="ARBA" id="ARBA00023136"/>
    </source>
</evidence>
<keyword evidence="8 15" id="KW-0675">Receptor</keyword>
<comment type="subcellular location">
    <subcellularLocation>
        <location evidence="1 10">Cell outer membrane</location>
        <topology evidence="1 10">Multi-pass membrane protein</topology>
    </subcellularLocation>
</comment>
<proteinExistence type="inferred from homology"/>
<feature type="signal peptide" evidence="12">
    <location>
        <begin position="1"/>
        <end position="29"/>
    </location>
</feature>
<dbReference type="RefSeq" id="WP_167939694.1">
    <property type="nucleotide sequence ID" value="NZ_JAATJA010000001.1"/>
</dbReference>
<organism evidence="15 16">
    <name type="scientific">Desulfobaculum xiamenense</name>
    <dbReference type="NCBI Taxonomy" id="995050"/>
    <lineage>
        <taxon>Bacteria</taxon>
        <taxon>Pseudomonadati</taxon>
        <taxon>Thermodesulfobacteriota</taxon>
        <taxon>Desulfovibrionia</taxon>
        <taxon>Desulfovibrionales</taxon>
        <taxon>Desulfovibrionaceae</taxon>
        <taxon>Desulfobaculum</taxon>
    </lineage>
</organism>
<keyword evidence="9 10" id="KW-0998">Cell outer membrane</keyword>
<keyword evidence="2 10" id="KW-0813">Transport</keyword>
<evidence type="ECO:0000259" key="14">
    <source>
        <dbReference type="Pfam" id="PF07715"/>
    </source>
</evidence>
<dbReference type="AlphaFoldDB" id="A0A846QMA4"/>
<sequence>MERRITATWPLAICLWMACLACMPAYATADEGIQAPAHEMEPVVVTASRYETPLSEVPGRVQVIDAERLKEIPFNSVDDILRWVSGVNVRRGNGISSYSSKVTMRGLGGNAPARTLIMVDGVALNKGDTGDVNWNRLNRDQIERIEIFKGPGSSIYGTNAMGGVINIITKHPDKRLSGKLSASYGSYDTVRTAARVAGHAKDDGKGPFAEVAGAWTSSEGYHTLTEASKDYAASDRRSVDEKNVSIKGGYDFDGRTGVEVGYSYFEDMRSEGYKYHLTHGSHRSFDTHALTAAYHGGTDDTRWNASAYFNQENYFWHRDFAKESSIYTVDSARTDCGGQIGMNTRIFEDNTLSLGLDAKRQKVDATDDDDAGNGYADNTGTMDLFGAYVMDEWKLLSGDLILTGGLRFDHARYHDGNYDSNKPPYDTLSGDLDENTWSAISPRAAARYFLTDDLSAYISWSRGFRAPILDSLCRNGIFYGRFYDANPDLENETIDTYEIGADAKLPHDVTLSASGFISKGDDFIYSVDTGATRFLWGANRAVWRKENVGKVDIRGVEIDATWKPASPLTLFANYTYTETEIEEFEDRPELEGMRLEYVPRDMLNVGATLMWDVVNTSAIVNYKGKQYVNDDNSEIIGSYTTLDLKFWRELDFVAEGLAASLEIQNVADLRYMESDDDKAPGRIVTAELSWTF</sequence>
<dbReference type="Pfam" id="PF00593">
    <property type="entry name" value="TonB_dep_Rec_b-barrel"/>
    <property type="match status" value="1"/>
</dbReference>
<dbReference type="Proteomes" id="UP000580856">
    <property type="component" value="Unassembled WGS sequence"/>
</dbReference>
<dbReference type="Gene3D" id="2.40.170.20">
    <property type="entry name" value="TonB-dependent receptor, beta-barrel domain"/>
    <property type="match status" value="1"/>
</dbReference>
<comment type="similarity">
    <text evidence="10 11">Belongs to the TonB-dependent receptor family.</text>
</comment>
<dbReference type="EMBL" id="JAATJA010000001">
    <property type="protein sequence ID" value="NJB66565.1"/>
    <property type="molecule type" value="Genomic_DNA"/>
</dbReference>
<evidence type="ECO:0000259" key="13">
    <source>
        <dbReference type="Pfam" id="PF00593"/>
    </source>
</evidence>
<dbReference type="InterPro" id="IPR012910">
    <property type="entry name" value="Plug_dom"/>
</dbReference>
<feature type="domain" description="TonB-dependent receptor plug" evidence="14">
    <location>
        <begin position="54"/>
        <end position="164"/>
    </location>
</feature>
<evidence type="ECO:0000256" key="1">
    <source>
        <dbReference type="ARBA" id="ARBA00004571"/>
    </source>
</evidence>
<keyword evidence="3 10" id="KW-1134">Transmembrane beta strand</keyword>
<dbReference type="GO" id="GO:0009279">
    <property type="term" value="C:cell outer membrane"/>
    <property type="evidence" value="ECO:0007669"/>
    <property type="project" value="UniProtKB-SubCell"/>
</dbReference>
<evidence type="ECO:0000256" key="3">
    <source>
        <dbReference type="ARBA" id="ARBA00022452"/>
    </source>
</evidence>
<evidence type="ECO:0000256" key="2">
    <source>
        <dbReference type="ARBA" id="ARBA00022448"/>
    </source>
</evidence>